<dbReference type="Gene3D" id="1.10.260.160">
    <property type="match status" value="1"/>
</dbReference>
<dbReference type="EMBL" id="UOGE01000078">
    <property type="protein sequence ID" value="VAX22706.1"/>
    <property type="molecule type" value="Genomic_DNA"/>
</dbReference>
<dbReference type="InterPro" id="IPR005152">
    <property type="entry name" value="Lipase_secreted"/>
</dbReference>
<gene>
    <name evidence="1" type="ORF">MNBD_NITROSPINAE02-1901</name>
</gene>
<dbReference type="SUPFAM" id="SSF53474">
    <property type="entry name" value="alpha/beta-Hydrolases"/>
    <property type="match status" value="1"/>
</dbReference>
<dbReference type="GO" id="GO:0004806">
    <property type="term" value="F:triacylglycerol lipase activity"/>
    <property type="evidence" value="ECO:0007669"/>
    <property type="project" value="InterPro"/>
</dbReference>
<proteinExistence type="predicted"/>
<sequence>MSKSTRIVSALFVITLLFASACAKSDSEKDNSQGSPGFAAPSGSIRGDIVTSSTLLNVSQKDINILLLAYGLPAVSSGRSLTVYKIVYITEDPGGAMIQGSGALVVPGGGGSMPIVSVSHGTMTNNSDAPSLLGEKILEALWPAVNGYIAVIADYTGFGASSGIMHPYLHARSLASASLDMLRASNAFLLSIGQATNGKIFNMGYSEGGYAAMALQKDIEQNRSDEITLTASALGAGPYDLSGSGAEKIESETIPGVAYFVYVIVAYNETYRWGRGYNEIFKEPYASSLPGVYNGSQDIEQIGSQLTSVTADLLQPGFIADYKGDGERTLKNALVENNLLNWAPKTPTRLIHGINDQIVPYQNSVTARDSFAANGAGVELVPCTQGAGDHGDCYLPFIYSAVGWFDRF</sequence>
<dbReference type="Gene3D" id="3.40.50.1820">
    <property type="entry name" value="alpha/beta hydrolase"/>
    <property type="match status" value="1"/>
</dbReference>
<dbReference type="PANTHER" id="PTHR34853:SF1">
    <property type="entry name" value="LIPASE 5"/>
    <property type="match status" value="1"/>
</dbReference>
<dbReference type="PROSITE" id="PS51257">
    <property type="entry name" value="PROKAR_LIPOPROTEIN"/>
    <property type="match status" value="1"/>
</dbReference>
<dbReference type="InterPro" id="IPR029058">
    <property type="entry name" value="AB_hydrolase_fold"/>
</dbReference>
<keyword evidence="1" id="KW-0378">Hydrolase</keyword>
<dbReference type="PANTHER" id="PTHR34853">
    <property type="match status" value="1"/>
</dbReference>
<evidence type="ECO:0000313" key="1">
    <source>
        <dbReference type="EMBL" id="VAX22706.1"/>
    </source>
</evidence>
<dbReference type="Pfam" id="PF03583">
    <property type="entry name" value="LIP"/>
    <property type="match status" value="1"/>
</dbReference>
<name>A0A3B1BWJ5_9ZZZZ</name>
<organism evidence="1">
    <name type="scientific">hydrothermal vent metagenome</name>
    <dbReference type="NCBI Taxonomy" id="652676"/>
    <lineage>
        <taxon>unclassified sequences</taxon>
        <taxon>metagenomes</taxon>
        <taxon>ecological metagenomes</taxon>
    </lineage>
</organism>
<dbReference type="EC" id="3.1.1.5" evidence="1"/>
<accession>A0A3B1BWJ5</accession>
<dbReference type="GO" id="GO:0004622">
    <property type="term" value="F:phosphatidylcholine lysophospholipase activity"/>
    <property type="evidence" value="ECO:0007669"/>
    <property type="project" value="UniProtKB-EC"/>
</dbReference>
<dbReference type="GO" id="GO:0016042">
    <property type="term" value="P:lipid catabolic process"/>
    <property type="evidence" value="ECO:0007669"/>
    <property type="project" value="InterPro"/>
</dbReference>
<dbReference type="AlphaFoldDB" id="A0A3B1BWJ5"/>
<protein>
    <submittedName>
        <fullName evidence="1">Lysophospholipase</fullName>
        <ecNumber evidence="1">3.1.1.5</ecNumber>
    </submittedName>
</protein>
<reference evidence="1" key="1">
    <citation type="submission" date="2018-06" db="EMBL/GenBank/DDBJ databases">
        <authorList>
            <person name="Zhirakovskaya E."/>
        </authorList>
    </citation>
    <scope>NUCLEOTIDE SEQUENCE</scope>
</reference>
<dbReference type="PIRSF" id="PIRSF029171">
    <property type="entry name" value="Esterase_LipA"/>
    <property type="match status" value="1"/>
</dbReference>